<dbReference type="Proteomes" id="UP000825729">
    <property type="component" value="Unassembled WGS sequence"/>
</dbReference>
<dbReference type="AlphaFoldDB" id="A0AAV7EHW9"/>
<sequence>MEQEGEYLIGIWVLEGKISPNQKKPCCWVAWDGCRFSCPESPAFASVGAIWSVDRLGCLVGVGAAACVWVEECENGWVNRELASLIPGETNLRPQVGTADEAPSCPSTVCIRLDHSP</sequence>
<evidence type="ECO:0000313" key="2">
    <source>
        <dbReference type="Proteomes" id="UP000825729"/>
    </source>
</evidence>
<dbReference type="EMBL" id="JAINDJ010000004">
    <property type="protein sequence ID" value="KAG9448440.1"/>
    <property type="molecule type" value="Genomic_DNA"/>
</dbReference>
<evidence type="ECO:0000313" key="1">
    <source>
        <dbReference type="EMBL" id="KAG9448440.1"/>
    </source>
</evidence>
<comment type="caution">
    <text evidence="1">The sequence shown here is derived from an EMBL/GenBank/DDBJ whole genome shotgun (WGS) entry which is preliminary data.</text>
</comment>
<organism evidence="1 2">
    <name type="scientific">Aristolochia fimbriata</name>
    <name type="common">White veined hardy Dutchman's pipe vine</name>
    <dbReference type="NCBI Taxonomy" id="158543"/>
    <lineage>
        <taxon>Eukaryota</taxon>
        <taxon>Viridiplantae</taxon>
        <taxon>Streptophyta</taxon>
        <taxon>Embryophyta</taxon>
        <taxon>Tracheophyta</taxon>
        <taxon>Spermatophyta</taxon>
        <taxon>Magnoliopsida</taxon>
        <taxon>Magnoliidae</taxon>
        <taxon>Piperales</taxon>
        <taxon>Aristolochiaceae</taxon>
        <taxon>Aristolochia</taxon>
    </lineage>
</organism>
<keyword evidence="2" id="KW-1185">Reference proteome</keyword>
<gene>
    <name evidence="1" type="ORF">H6P81_008405</name>
</gene>
<accession>A0AAV7EHW9</accession>
<reference evidence="1 2" key="1">
    <citation type="submission" date="2021-07" db="EMBL/GenBank/DDBJ databases">
        <title>The Aristolochia fimbriata genome: insights into angiosperm evolution, floral development and chemical biosynthesis.</title>
        <authorList>
            <person name="Jiao Y."/>
        </authorList>
    </citation>
    <scope>NUCLEOTIDE SEQUENCE [LARGE SCALE GENOMIC DNA]</scope>
    <source>
        <strain evidence="1">IBCAS-2021</strain>
        <tissue evidence="1">Leaf</tissue>
    </source>
</reference>
<name>A0AAV7EHW9_ARIFI</name>
<proteinExistence type="predicted"/>
<protein>
    <submittedName>
        <fullName evidence="1">Uncharacterized protein</fullName>
    </submittedName>
</protein>